<dbReference type="Ensembl" id="ENSNMLT00000006185.1">
    <property type="protein sequence ID" value="ENSNMLP00000005379.1"/>
    <property type="gene ID" value="ENSNMLG00000003949.1"/>
</dbReference>
<dbReference type="Proteomes" id="UP000694523">
    <property type="component" value="Unplaced"/>
</dbReference>
<name>A0A8C6SEK3_9GOBI</name>
<proteinExistence type="predicted"/>
<reference evidence="2" key="1">
    <citation type="submission" date="2025-08" db="UniProtKB">
        <authorList>
            <consortium name="Ensembl"/>
        </authorList>
    </citation>
    <scope>IDENTIFICATION</scope>
</reference>
<evidence type="ECO:0000313" key="2">
    <source>
        <dbReference type="Ensembl" id="ENSNMLP00000005379.1"/>
    </source>
</evidence>
<accession>A0A8C6SEK3</accession>
<protein>
    <submittedName>
        <fullName evidence="2">Uncharacterized protein</fullName>
    </submittedName>
</protein>
<reference evidence="2" key="2">
    <citation type="submission" date="2025-09" db="UniProtKB">
        <authorList>
            <consortium name="Ensembl"/>
        </authorList>
    </citation>
    <scope>IDENTIFICATION</scope>
</reference>
<organism evidence="2 3">
    <name type="scientific">Neogobius melanostomus</name>
    <name type="common">round goby</name>
    <dbReference type="NCBI Taxonomy" id="47308"/>
    <lineage>
        <taxon>Eukaryota</taxon>
        <taxon>Metazoa</taxon>
        <taxon>Chordata</taxon>
        <taxon>Craniata</taxon>
        <taxon>Vertebrata</taxon>
        <taxon>Euteleostomi</taxon>
        <taxon>Actinopterygii</taxon>
        <taxon>Neopterygii</taxon>
        <taxon>Teleostei</taxon>
        <taxon>Neoteleostei</taxon>
        <taxon>Acanthomorphata</taxon>
        <taxon>Gobiaria</taxon>
        <taxon>Gobiiformes</taxon>
        <taxon>Gobioidei</taxon>
        <taxon>Gobiidae</taxon>
        <taxon>Benthophilinae</taxon>
        <taxon>Neogobiini</taxon>
        <taxon>Neogobius</taxon>
    </lineage>
</organism>
<feature type="region of interest" description="Disordered" evidence="1">
    <location>
        <begin position="1"/>
        <end position="49"/>
    </location>
</feature>
<evidence type="ECO:0000313" key="3">
    <source>
        <dbReference type="Proteomes" id="UP000694523"/>
    </source>
</evidence>
<keyword evidence="3" id="KW-1185">Reference proteome</keyword>
<feature type="compositionally biased region" description="Basic and acidic residues" evidence="1">
    <location>
        <begin position="37"/>
        <end position="47"/>
    </location>
</feature>
<dbReference type="AlphaFoldDB" id="A0A8C6SEK3"/>
<evidence type="ECO:0000256" key="1">
    <source>
        <dbReference type="SAM" id="MobiDB-lite"/>
    </source>
</evidence>
<sequence>MKGSGKALTRHSSLAAEPSTSTTSRSSCRIRGGPRARSSERDLEGKPMGRVLFLAVQRPF</sequence>